<evidence type="ECO:0000256" key="1">
    <source>
        <dbReference type="SAM" id="MobiDB-lite"/>
    </source>
</evidence>
<dbReference type="EMBL" id="VMBP01000005">
    <property type="protein sequence ID" value="TSJ61132.1"/>
    <property type="molecule type" value="Genomic_DNA"/>
</dbReference>
<gene>
    <name evidence="2" type="ORF">FO470_16475</name>
</gene>
<evidence type="ECO:0000313" key="2">
    <source>
        <dbReference type="EMBL" id="TSJ61132.1"/>
    </source>
</evidence>
<protein>
    <submittedName>
        <fullName evidence="2">Uncharacterized protein</fullName>
    </submittedName>
</protein>
<feature type="compositionally biased region" description="Basic residues" evidence="1">
    <location>
        <begin position="12"/>
        <end position="21"/>
    </location>
</feature>
<organism evidence="2 3">
    <name type="scientific">Ancylobacter moscoviensis</name>
    <dbReference type="NCBI Taxonomy" id="2597768"/>
    <lineage>
        <taxon>Bacteria</taxon>
        <taxon>Pseudomonadati</taxon>
        <taxon>Pseudomonadota</taxon>
        <taxon>Alphaproteobacteria</taxon>
        <taxon>Hyphomicrobiales</taxon>
        <taxon>Xanthobacteraceae</taxon>
        <taxon>Ancylobacter</taxon>
    </lineage>
</organism>
<feature type="region of interest" description="Disordered" evidence="1">
    <location>
        <begin position="1"/>
        <end position="38"/>
    </location>
</feature>
<feature type="compositionally biased region" description="Polar residues" evidence="1">
    <location>
        <begin position="1"/>
        <end position="10"/>
    </location>
</feature>
<sequence>MISLLRQSRIATPRRRPRKGGVNKPSHPPALEREERYGMRNARIEEALSHLEAALADHSRDIAKARGMTLTDEDRRRYVVASRRSWARLETRRRELDEATGGHVPAPAPPPSPSETDELAALHAHLLKAQRDLIRATARAGAMPSDNALRKIADIAAAIGAIETMIENQARG</sequence>
<accession>A0ABY3DNW1</accession>
<feature type="region of interest" description="Disordered" evidence="1">
    <location>
        <begin position="92"/>
        <end position="116"/>
    </location>
</feature>
<keyword evidence="3" id="KW-1185">Reference proteome</keyword>
<comment type="caution">
    <text evidence="2">The sequence shown here is derived from an EMBL/GenBank/DDBJ whole genome shotgun (WGS) entry which is preliminary data.</text>
</comment>
<reference evidence="2 3" key="1">
    <citation type="submission" date="2019-07" db="EMBL/GenBank/DDBJ databases">
        <authorList>
            <person name="Grouzdev D.S."/>
        </authorList>
    </citation>
    <scope>NUCLEOTIDE SEQUENCE [LARGE SCALE GENOMIC DNA]</scope>
    <source>
        <strain evidence="2 3">3C</strain>
    </source>
</reference>
<dbReference type="Proteomes" id="UP000315321">
    <property type="component" value="Unassembled WGS sequence"/>
</dbReference>
<evidence type="ECO:0000313" key="3">
    <source>
        <dbReference type="Proteomes" id="UP000315321"/>
    </source>
</evidence>
<name>A0ABY3DNW1_9HYPH</name>
<dbReference type="RefSeq" id="WP_144344055.1">
    <property type="nucleotide sequence ID" value="NZ_VMBP01000005.1"/>
</dbReference>
<proteinExistence type="predicted"/>